<dbReference type="PANTHER" id="PTHR43790:SF2">
    <property type="entry name" value="AUTOINDUCER 2 IMPORT ATP-BINDING PROTEIN LSRA"/>
    <property type="match status" value="1"/>
</dbReference>
<evidence type="ECO:0000256" key="4">
    <source>
        <dbReference type="ARBA" id="ARBA00019459"/>
    </source>
</evidence>
<organism evidence="11 12">
    <name type="scientific">Thermophilibacter gallinarum</name>
    <dbReference type="NCBI Taxonomy" id="2779357"/>
    <lineage>
        <taxon>Bacteria</taxon>
        <taxon>Bacillati</taxon>
        <taxon>Actinomycetota</taxon>
        <taxon>Coriobacteriia</taxon>
        <taxon>Coriobacteriales</taxon>
        <taxon>Atopobiaceae</taxon>
        <taxon>Thermophilibacter</taxon>
    </lineage>
</organism>
<dbReference type="CDD" id="cd03215">
    <property type="entry name" value="ABC_Carb_Monos_II"/>
    <property type="match status" value="1"/>
</dbReference>
<evidence type="ECO:0000256" key="8">
    <source>
        <dbReference type="ARBA" id="ARBA00023798"/>
    </source>
</evidence>
<comment type="subcellular location">
    <subcellularLocation>
        <location evidence="1">Cell inner membrane</location>
        <topology evidence="1">Peripheral membrane protein</topology>
    </subcellularLocation>
</comment>
<evidence type="ECO:0000256" key="9">
    <source>
        <dbReference type="ARBA" id="ARBA00034076"/>
    </source>
</evidence>
<dbReference type="InterPro" id="IPR027417">
    <property type="entry name" value="P-loop_NTPase"/>
</dbReference>
<evidence type="ECO:0000256" key="1">
    <source>
        <dbReference type="ARBA" id="ARBA00004417"/>
    </source>
</evidence>
<dbReference type="RefSeq" id="WP_193528837.1">
    <property type="nucleotide sequence ID" value="NZ_JADCJZ010000001.1"/>
</dbReference>
<dbReference type="InterPro" id="IPR050107">
    <property type="entry name" value="ABC_carbohydrate_import_ATPase"/>
</dbReference>
<keyword evidence="5" id="KW-0547">Nucleotide-binding</keyword>
<dbReference type="EC" id="7.6.2.13" evidence="8"/>
<dbReference type="SMART" id="SM00382">
    <property type="entry name" value="AAA"/>
    <property type="match status" value="2"/>
</dbReference>
<keyword evidence="6 11" id="KW-0067">ATP-binding</keyword>
<keyword evidence="12" id="KW-1185">Reference proteome</keyword>
<comment type="similarity">
    <text evidence="2">Belongs to the ABC transporter superfamily. AI-2 autoinducer porter (TC 3.A.1.2.8) family.</text>
</comment>
<feature type="domain" description="ABC transporter" evidence="10">
    <location>
        <begin position="263"/>
        <end position="512"/>
    </location>
</feature>
<feature type="domain" description="ABC transporter" evidence="10">
    <location>
        <begin position="24"/>
        <end position="253"/>
    </location>
</feature>
<comment type="subunit">
    <text evidence="3">The complex is composed of two ATP-binding proteins (LsrA), two transmembrane proteins (LsrC and LsrD) and a solute-binding protein (LsrB).</text>
</comment>
<sequence>MANEPSKIAQEAQPQVSKKKDVLLSVRDIHKSFGTNHVLKGISLDLRPGEVLALIGGNGAGKSTLMKIVMGIYGPDSGEVYIDNEKVDVSNPKVALEHSIYMVPQEPMLFPNMTVRENVTIGFNARQADLDRELMEVMDQIGWHLDPDRKASTLSIAEQGMVEILRGMMRHSEVLILDEPTSALTFDEVNALFRVIEGLREKNIGIIYITHRLAEVFQIATSVSILRDGIVTMQGSTKDFTREDLVKGLLPPNAGSVKEAAAAQKREIDYTAKPVLELQNFSGYGFADVNLKVYPGEIVGLAGVIGAGRTEMATTIFGRDKVLGGKVLLDGKDITGLSTTAVIGEGVNYVPEDRFRDGLFRIRDVEENTTSALLAHGLGKFILGRKEAERVSQHYVDNFRTKVTGLTQEVGGLSGGNQQKIVIGRAFATNPRLVILDEPTRGIDAAARGDVYAVLQQLRETGVSILLISSDMEEVVELADRALTMFQGRINGEFVGDQITQDNLMSASFGVTGEARSA</sequence>
<evidence type="ECO:0000313" key="12">
    <source>
        <dbReference type="Proteomes" id="UP001194273"/>
    </source>
</evidence>
<evidence type="ECO:0000259" key="10">
    <source>
        <dbReference type="PROSITE" id="PS50893"/>
    </source>
</evidence>
<evidence type="ECO:0000313" key="11">
    <source>
        <dbReference type="EMBL" id="MBE5023379.1"/>
    </source>
</evidence>
<evidence type="ECO:0000256" key="5">
    <source>
        <dbReference type="ARBA" id="ARBA00022741"/>
    </source>
</evidence>
<dbReference type="Proteomes" id="UP001194273">
    <property type="component" value="Unassembled WGS sequence"/>
</dbReference>
<comment type="caution">
    <text evidence="11">The sequence shown here is derived from an EMBL/GenBank/DDBJ whole genome shotgun (WGS) entry which is preliminary data.</text>
</comment>
<name>A0ABR9QQN8_9ACTN</name>
<dbReference type="EMBL" id="JADCJZ010000001">
    <property type="protein sequence ID" value="MBE5023379.1"/>
    <property type="molecule type" value="Genomic_DNA"/>
</dbReference>
<comment type="catalytic activity">
    <reaction evidence="9">
        <text>ATP + H2O + (2R,4S)-2-methyl-2,3,3,4-tetrahydroxytetrahydrofuran-[AI-2-binding protein]Side 1 = ADP + phosphate + (2R,4S)-2-methyl-2,3,3,4-tetrahydroxytetrahydrofuranSide 2 + [AI-2-binding protein]Side 1.</text>
        <dbReference type="EC" id="7.6.2.13"/>
    </reaction>
</comment>
<dbReference type="Gene3D" id="3.40.50.300">
    <property type="entry name" value="P-loop containing nucleotide triphosphate hydrolases"/>
    <property type="match status" value="2"/>
</dbReference>
<dbReference type="Pfam" id="PF00005">
    <property type="entry name" value="ABC_tran"/>
    <property type="match status" value="2"/>
</dbReference>
<evidence type="ECO:0000256" key="3">
    <source>
        <dbReference type="ARBA" id="ARBA00011262"/>
    </source>
</evidence>
<dbReference type="GO" id="GO:0005524">
    <property type="term" value="F:ATP binding"/>
    <property type="evidence" value="ECO:0007669"/>
    <property type="project" value="UniProtKB-KW"/>
</dbReference>
<dbReference type="InterPro" id="IPR003593">
    <property type="entry name" value="AAA+_ATPase"/>
</dbReference>
<gene>
    <name evidence="11" type="ORF">INF26_00700</name>
</gene>
<dbReference type="PROSITE" id="PS00211">
    <property type="entry name" value="ABC_TRANSPORTER_1"/>
    <property type="match status" value="1"/>
</dbReference>
<comment type="function">
    <text evidence="7">Part of the ABC transporter complex LsrABCD involved in autoinducer 2 (AI-2) import. Responsible for energy coupling to the transport system.</text>
</comment>
<dbReference type="InterPro" id="IPR017871">
    <property type="entry name" value="ABC_transporter-like_CS"/>
</dbReference>
<dbReference type="SUPFAM" id="SSF52540">
    <property type="entry name" value="P-loop containing nucleoside triphosphate hydrolases"/>
    <property type="match status" value="2"/>
</dbReference>
<accession>A0ABR9QQN8</accession>
<dbReference type="InterPro" id="IPR003439">
    <property type="entry name" value="ABC_transporter-like_ATP-bd"/>
</dbReference>
<proteinExistence type="inferred from homology"/>
<dbReference type="CDD" id="cd03216">
    <property type="entry name" value="ABC_Carb_Monos_I"/>
    <property type="match status" value="1"/>
</dbReference>
<protein>
    <recommendedName>
        <fullName evidence="4">Autoinducer 2 import ATP-binding protein LsrA</fullName>
        <ecNumber evidence="8">7.6.2.13</ecNumber>
    </recommendedName>
</protein>
<dbReference type="PROSITE" id="PS50893">
    <property type="entry name" value="ABC_TRANSPORTER_2"/>
    <property type="match status" value="2"/>
</dbReference>
<evidence type="ECO:0000256" key="6">
    <source>
        <dbReference type="ARBA" id="ARBA00022840"/>
    </source>
</evidence>
<dbReference type="PANTHER" id="PTHR43790">
    <property type="entry name" value="CARBOHYDRATE TRANSPORT ATP-BINDING PROTEIN MG119-RELATED"/>
    <property type="match status" value="1"/>
</dbReference>
<evidence type="ECO:0000256" key="7">
    <source>
        <dbReference type="ARBA" id="ARBA00023747"/>
    </source>
</evidence>
<evidence type="ECO:0000256" key="2">
    <source>
        <dbReference type="ARBA" id="ARBA00009404"/>
    </source>
</evidence>
<reference evidence="11 12" key="1">
    <citation type="submission" date="2020-10" db="EMBL/GenBank/DDBJ databases">
        <title>ChiBAC.</title>
        <authorList>
            <person name="Zenner C."/>
            <person name="Hitch T.C.A."/>
            <person name="Clavel T."/>
        </authorList>
    </citation>
    <scope>NUCLEOTIDE SEQUENCE [LARGE SCALE GENOMIC DNA]</scope>
    <source>
        <strain evidence="11 12">DSM 107455</strain>
    </source>
</reference>